<evidence type="ECO:0000256" key="1">
    <source>
        <dbReference type="SAM" id="MobiDB-lite"/>
    </source>
</evidence>
<evidence type="ECO:0000313" key="2">
    <source>
        <dbReference type="EMBL" id="KAK7959767.1"/>
    </source>
</evidence>
<reference evidence="2 3" key="1">
    <citation type="submission" date="2023-01" db="EMBL/GenBank/DDBJ databases">
        <title>Analysis of 21 Apiospora genomes using comparative genomics revels a genus with tremendous synthesis potential of carbohydrate active enzymes and secondary metabolites.</title>
        <authorList>
            <person name="Sorensen T."/>
        </authorList>
    </citation>
    <scope>NUCLEOTIDE SEQUENCE [LARGE SCALE GENOMIC DNA]</scope>
    <source>
        <strain evidence="2 3">CBS 24483</strain>
    </source>
</reference>
<dbReference type="GeneID" id="92073905"/>
<evidence type="ECO:0000313" key="3">
    <source>
        <dbReference type="Proteomes" id="UP001391051"/>
    </source>
</evidence>
<comment type="caution">
    <text evidence="2">The sequence shown here is derived from an EMBL/GenBank/DDBJ whole genome shotgun (WGS) entry which is preliminary data.</text>
</comment>
<feature type="compositionally biased region" description="Acidic residues" evidence="1">
    <location>
        <begin position="46"/>
        <end position="55"/>
    </location>
</feature>
<dbReference type="Proteomes" id="UP001391051">
    <property type="component" value="Unassembled WGS sequence"/>
</dbReference>
<dbReference type="EMBL" id="JAQQWE010000003">
    <property type="protein sequence ID" value="KAK7959767.1"/>
    <property type="molecule type" value="Genomic_DNA"/>
</dbReference>
<organism evidence="2 3">
    <name type="scientific">Apiospora aurea</name>
    <dbReference type="NCBI Taxonomy" id="335848"/>
    <lineage>
        <taxon>Eukaryota</taxon>
        <taxon>Fungi</taxon>
        <taxon>Dikarya</taxon>
        <taxon>Ascomycota</taxon>
        <taxon>Pezizomycotina</taxon>
        <taxon>Sordariomycetes</taxon>
        <taxon>Xylariomycetidae</taxon>
        <taxon>Amphisphaeriales</taxon>
        <taxon>Apiosporaceae</taxon>
        <taxon>Apiospora</taxon>
    </lineage>
</organism>
<feature type="compositionally biased region" description="Acidic residues" evidence="1">
    <location>
        <begin position="7"/>
        <end position="25"/>
    </location>
</feature>
<gene>
    <name evidence="2" type="ORF">PG986_004621</name>
</gene>
<keyword evidence="3" id="KW-1185">Reference proteome</keyword>
<feature type="region of interest" description="Disordered" evidence="1">
    <location>
        <begin position="1"/>
        <end position="81"/>
    </location>
</feature>
<dbReference type="RefSeq" id="XP_066703470.1">
    <property type="nucleotide sequence ID" value="XM_066840843.1"/>
</dbReference>
<protein>
    <submittedName>
        <fullName evidence="2">Uncharacterized protein</fullName>
    </submittedName>
</protein>
<sequence>MDKREEDLGDESEEDSGDESEEDSYEAFKDATEVESAEDTRGVLAEDPEEIEEMQEAPGAEGAEEPANGDEGHGHASLLPDLGEILPGLEEDAIRGFAESMPRDGDWVVELPDDDVEAIRQASPFDHHPDLKWLYQVTVTADKYDIIRLLRPWAPAWAKHIFDNLKEWSEDSLILRQFVWISWVLGATTEFTRAIRYMAMRYDQDQLEQVGDPTSDILEPSQIAGKNASIRYLDEIEEPNWACCRIVKKMRLSFLKNILSPFQDALDMLLIRKSTHQYACKLGQPGCEEVMLGKLIRSLNSQNLWPLPKAEDVTDSVDVMVDALKTVDQDTIG</sequence>
<name>A0ABR1QN58_9PEZI</name>
<proteinExistence type="predicted"/>
<accession>A0ABR1QN58</accession>